<dbReference type="EMBL" id="JAJEQM010000018">
    <property type="protein sequence ID" value="MCC2211498.1"/>
    <property type="molecule type" value="Genomic_DNA"/>
</dbReference>
<comment type="caution">
    <text evidence="3">The sequence shown here is derived from an EMBL/GenBank/DDBJ whole genome shotgun (WGS) entry which is preliminary data.</text>
</comment>
<dbReference type="Pfam" id="PF19481">
    <property type="entry name" value="DUF6017"/>
    <property type="match status" value="1"/>
</dbReference>
<feature type="domain" description="DUF6017" evidence="2">
    <location>
        <begin position="168"/>
        <end position="292"/>
    </location>
</feature>
<dbReference type="AlphaFoldDB" id="A0AAE3E0T8"/>
<reference evidence="3 4" key="1">
    <citation type="submission" date="2021-10" db="EMBL/GenBank/DDBJ databases">
        <title>Anaerobic single-cell dispensing facilitates the cultivation of human gut bacteria.</title>
        <authorList>
            <person name="Afrizal A."/>
        </authorList>
    </citation>
    <scope>NUCLEOTIDE SEQUENCE [LARGE SCALE GENOMIC DNA]</scope>
    <source>
        <strain evidence="3 4">CLA-AA-H232</strain>
    </source>
</reference>
<feature type="compositionally biased region" description="Polar residues" evidence="1">
    <location>
        <begin position="126"/>
        <end position="137"/>
    </location>
</feature>
<dbReference type="RefSeq" id="WP_022230656.1">
    <property type="nucleotide sequence ID" value="NZ_JAJEQM010000018.1"/>
</dbReference>
<dbReference type="Proteomes" id="UP001198242">
    <property type="component" value="Unassembled WGS sequence"/>
</dbReference>
<dbReference type="InterPro" id="IPR046059">
    <property type="entry name" value="DUF6017"/>
</dbReference>
<proteinExistence type="predicted"/>
<keyword evidence="4" id="KW-1185">Reference proteome</keyword>
<name>A0AAE3E0T8_9FIRM</name>
<feature type="compositionally biased region" description="Polar residues" evidence="1">
    <location>
        <begin position="106"/>
        <end position="117"/>
    </location>
</feature>
<evidence type="ECO:0000313" key="4">
    <source>
        <dbReference type="Proteomes" id="UP001198242"/>
    </source>
</evidence>
<gene>
    <name evidence="3" type="ORF">LKE05_11950</name>
</gene>
<accession>A0AAE3E0T8</accession>
<protein>
    <submittedName>
        <fullName evidence="3">Helix-turn-helix domain-containing protein</fullName>
    </submittedName>
</protein>
<evidence type="ECO:0000259" key="2">
    <source>
        <dbReference type="Pfam" id="PF19481"/>
    </source>
</evidence>
<organism evidence="3 4">
    <name type="scientific">Hominilimicola fabiformis</name>
    <dbReference type="NCBI Taxonomy" id="2885356"/>
    <lineage>
        <taxon>Bacteria</taxon>
        <taxon>Bacillati</taxon>
        <taxon>Bacillota</taxon>
        <taxon>Clostridia</taxon>
        <taxon>Eubacteriales</taxon>
        <taxon>Oscillospiraceae</taxon>
        <taxon>Hominilimicola</taxon>
    </lineage>
</organism>
<sequence>MATVFRVQKTKDFTVMSNHHLKNKDLSLRSKGLLSFMLSLPEDWDYSLKGLATLNKEGIDAIRSAINELEAFGYIERSRVRNEKGQLGENEYIIHELPISPEPKQTEPTLENPTLDNPVQAEPEQGKSTQLNTNKSNTEISNTDLLNTYPINSTEPEENGEPVKPQQPERIGMDKILAYRQLIKQNIEYDILCQKLNGNIGILNEIVDIITETVCTTREYLTVASEERNAETVKSKLLKLNSEHIEYVIDCMKNNTTDVHDTRKYLLAALFNAPSTIDSYYTLKVNHDMYGGN</sequence>
<evidence type="ECO:0000313" key="3">
    <source>
        <dbReference type="EMBL" id="MCC2211498.1"/>
    </source>
</evidence>
<evidence type="ECO:0000256" key="1">
    <source>
        <dbReference type="SAM" id="MobiDB-lite"/>
    </source>
</evidence>
<feature type="region of interest" description="Disordered" evidence="1">
    <location>
        <begin position="99"/>
        <end position="137"/>
    </location>
</feature>